<name>A0A6G1PJC3_CHAAH</name>
<evidence type="ECO:0000313" key="2">
    <source>
        <dbReference type="EMBL" id="KAF3690400.1"/>
    </source>
</evidence>
<dbReference type="AlphaFoldDB" id="A0A6G1PJC3"/>
<evidence type="ECO:0000313" key="3">
    <source>
        <dbReference type="Proteomes" id="UP000503349"/>
    </source>
</evidence>
<feature type="region of interest" description="Disordered" evidence="1">
    <location>
        <begin position="58"/>
        <end position="80"/>
    </location>
</feature>
<gene>
    <name evidence="2" type="ORF">EXN66_Car006073</name>
</gene>
<reference evidence="3" key="2">
    <citation type="submission" date="2019-02" db="EMBL/GenBank/DDBJ databases">
        <title>Opniocepnalus argus Var Kimnra genome.</title>
        <authorList>
            <person name="Zhou C."/>
            <person name="Xiao S."/>
        </authorList>
    </citation>
    <scope>NUCLEOTIDE SEQUENCE [LARGE SCALE GENOMIC DNA]</scope>
</reference>
<sequence>MNKKYFPPVKWAIDICEVGKAKMWTVAEFNKLKKQILQTLIVPSVMCQNHSAAEILPVAEAQKPEERQRSGGRASNSPRHYSAGYHFELGPVKIFRSHTNLQVLEQIL</sequence>
<protein>
    <submittedName>
        <fullName evidence="2">Uncharacterized protein</fullName>
    </submittedName>
</protein>
<dbReference type="EMBL" id="CM015716">
    <property type="protein sequence ID" value="KAF3690400.1"/>
    <property type="molecule type" value="Genomic_DNA"/>
</dbReference>
<keyword evidence="3" id="KW-1185">Reference proteome</keyword>
<dbReference type="Proteomes" id="UP000503349">
    <property type="component" value="Chromosome 5"/>
</dbReference>
<reference evidence="2 3" key="1">
    <citation type="submission" date="2019-02" db="EMBL/GenBank/DDBJ databases">
        <title>Opniocepnalus argus genome.</title>
        <authorList>
            <person name="Zhou C."/>
            <person name="Xiao S."/>
        </authorList>
    </citation>
    <scope>NUCLEOTIDE SEQUENCE [LARGE SCALE GENOMIC DNA]</scope>
    <source>
        <strain evidence="2">OARG1902GOOAL</strain>
        <tissue evidence="2">Muscle</tissue>
    </source>
</reference>
<proteinExistence type="predicted"/>
<accession>A0A6G1PJC3</accession>
<organism evidence="2 3">
    <name type="scientific">Channa argus</name>
    <name type="common">Northern snakehead</name>
    <name type="synonym">Ophicephalus argus</name>
    <dbReference type="NCBI Taxonomy" id="215402"/>
    <lineage>
        <taxon>Eukaryota</taxon>
        <taxon>Metazoa</taxon>
        <taxon>Chordata</taxon>
        <taxon>Craniata</taxon>
        <taxon>Vertebrata</taxon>
        <taxon>Euteleostomi</taxon>
        <taxon>Actinopterygii</taxon>
        <taxon>Neopterygii</taxon>
        <taxon>Teleostei</taxon>
        <taxon>Neoteleostei</taxon>
        <taxon>Acanthomorphata</taxon>
        <taxon>Anabantaria</taxon>
        <taxon>Anabantiformes</taxon>
        <taxon>Channoidei</taxon>
        <taxon>Channidae</taxon>
        <taxon>Channa</taxon>
    </lineage>
</organism>
<evidence type="ECO:0000256" key="1">
    <source>
        <dbReference type="SAM" id="MobiDB-lite"/>
    </source>
</evidence>